<name>A0A1B4LH29_9BURK</name>
<dbReference type="RefSeq" id="WP_045579631.1">
    <property type="nucleotide sequence ID" value="NZ_CP013421.1"/>
</dbReference>
<feature type="compositionally biased region" description="Basic residues" evidence="1">
    <location>
        <begin position="239"/>
        <end position="252"/>
    </location>
</feature>
<feature type="region of interest" description="Disordered" evidence="1">
    <location>
        <begin position="218"/>
        <end position="266"/>
    </location>
</feature>
<organism evidence="2 3">
    <name type="scientific">Burkholderia ubonensis</name>
    <dbReference type="NCBI Taxonomy" id="101571"/>
    <lineage>
        <taxon>Bacteria</taxon>
        <taxon>Pseudomonadati</taxon>
        <taxon>Pseudomonadota</taxon>
        <taxon>Betaproteobacteria</taxon>
        <taxon>Burkholderiales</taxon>
        <taxon>Burkholderiaceae</taxon>
        <taxon>Burkholderia</taxon>
        <taxon>Burkholderia cepacia complex</taxon>
    </lineage>
</organism>
<gene>
    <name evidence="2" type="ORF">WJ35_15385</name>
</gene>
<accession>A0A1B4LH29</accession>
<dbReference type="Proteomes" id="UP000243680">
    <property type="component" value="Chromosome 3"/>
</dbReference>
<sequence>MPTRNDHIKLSRLAIRAAAGRMRAAAATARARSHRPAANADEPASRQRLAALTRGERRRRPQPQAIDRCARAEATFVRTDGTTLAEADLGTPAYPTLLVMGDLFAADMPVAPAAPPGLRISERAESVFQALRHPELFVDSFVAHVTWLHSDVAQLLVSLAHGRRVRAAAVVYEYGSVRAVELLRVAGFDLFRAADGQVDRQFVLAKLKRAVAATFAPERTDSEPELPRMRHRDDTTPAARHRTSHARRRRERAGRPGRQARARVRT</sequence>
<proteinExistence type="predicted"/>
<evidence type="ECO:0000313" key="3">
    <source>
        <dbReference type="Proteomes" id="UP000243680"/>
    </source>
</evidence>
<protein>
    <submittedName>
        <fullName evidence="2">MerR family transcriptional regulator</fullName>
    </submittedName>
</protein>
<evidence type="ECO:0000313" key="2">
    <source>
        <dbReference type="EMBL" id="AOJ76500.1"/>
    </source>
</evidence>
<feature type="compositionally biased region" description="Basic and acidic residues" evidence="1">
    <location>
        <begin position="218"/>
        <end position="235"/>
    </location>
</feature>
<reference evidence="2 3" key="1">
    <citation type="submission" date="2015-12" db="EMBL/GenBank/DDBJ databases">
        <title>Diversity of Burkholderia near neighbor genomes.</title>
        <authorList>
            <person name="Sahl J."/>
            <person name="Wagner D."/>
            <person name="Keim P."/>
        </authorList>
    </citation>
    <scope>NUCLEOTIDE SEQUENCE [LARGE SCALE GENOMIC DNA]</scope>
    <source>
        <strain evidence="2 3">MSMB0783</strain>
    </source>
</reference>
<dbReference type="GeneID" id="45683309"/>
<feature type="region of interest" description="Disordered" evidence="1">
    <location>
        <begin position="25"/>
        <end position="46"/>
    </location>
</feature>
<dbReference type="EMBL" id="CP013421">
    <property type="protein sequence ID" value="AOJ76500.1"/>
    <property type="molecule type" value="Genomic_DNA"/>
</dbReference>
<dbReference type="AlphaFoldDB" id="A0A1B4LH29"/>
<evidence type="ECO:0000256" key="1">
    <source>
        <dbReference type="SAM" id="MobiDB-lite"/>
    </source>
</evidence>